<reference evidence="5" key="1">
    <citation type="submission" date="2019-11" db="EMBL/GenBank/DDBJ databases">
        <authorList>
            <person name="Feng L."/>
        </authorList>
    </citation>
    <scope>NUCLEOTIDE SEQUENCE</scope>
    <source>
        <strain evidence="5">BbreveLFYP81</strain>
    </source>
</reference>
<protein>
    <submittedName>
        <fullName evidence="5">HTH-type transcriptional repressor CytR</fullName>
    </submittedName>
</protein>
<dbReference type="InterPro" id="IPR046335">
    <property type="entry name" value="LacI/GalR-like_sensor"/>
</dbReference>
<dbReference type="RefSeq" id="WP_421727407.1">
    <property type="nucleotide sequence ID" value="NZ_CACRSN010000009.1"/>
</dbReference>
<keyword evidence="1" id="KW-0805">Transcription regulation</keyword>
<dbReference type="Pfam" id="PF13377">
    <property type="entry name" value="Peripla_BP_3"/>
    <property type="match status" value="1"/>
</dbReference>
<evidence type="ECO:0000313" key="5">
    <source>
        <dbReference type="EMBL" id="VYT13610.1"/>
    </source>
</evidence>
<dbReference type="PANTHER" id="PTHR30146">
    <property type="entry name" value="LACI-RELATED TRANSCRIPTIONAL REPRESSOR"/>
    <property type="match status" value="1"/>
</dbReference>
<dbReference type="EMBL" id="CACRSN010000009">
    <property type="protein sequence ID" value="VYT13610.1"/>
    <property type="molecule type" value="Genomic_DNA"/>
</dbReference>
<keyword evidence="3" id="KW-0804">Transcription</keyword>
<organism evidence="5">
    <name type="scientific">Bifidobacterium breve</name>
    <dbReference type="NCBI Taxonomy" id="1685"/>
    <lineage>
        <taxon>Bacteria</taxon>
        <taxon>Bacillati</taxon>
        <taxon>Actinomycetota</taxon>
        <taxon>Actinomycetes</taxon>
        <taxon>Bifidobacteriales</taxon>
        <taxon>Bifidobacteriaceae</taxon>
        <taxon>Bifidobacterium</taxon>
    </lineage>
</organism>
<evidence type="ECO:0000256" key="2">
    <source>
        <dbReference type="ARBA" id="ARBA00023125"/>
    </source>
</evidence>
<sequence length="247" mass="27045">MSSKPTEVIAVILHHHVQAGHEEQVLHHGSGKPVLVIGNRESFVNINSMDTICARGAAAAAEPLWQAGCRRFFVLGAPHPDEQNTKRNGNGNGFGPRRLTAIPQTLNRHGITIPPNQCIDCERTLEGGREAAWRLLDREFQTAPPTPECGILCLSDTIAIGALHELMEHGFRIPEHAKLMGFDGIPFSECTNPAISTVAMDVPAMARTVIDRMVDMIESAARHEPPPNAMRDHIRFQVIPRVSSANI</sequence>
<dbReference type="GO" id="GO:0000976">
    <property type="term" value="F:transcription cis-regulatory region binding"/>
    <property type="evidence" value="ECO:0007669"/>
    <property type="project" value="TreeGrafter"/>
</dbReference>
<proteinExistence type="predicted"/>
<dbReference type="GO" id="GO:0003700">
    <property type="term" value="F:DNA-binding transcription factor activity"/>
    <property type="evidence" value="ECO:0007669"/>
    <property type="project" value="TreeGrafter"/>
</dbReference>
<evidence type="ECO:0000259" key="4">
    <source>
        <dbReference type="Pfam" id="PF13377"/>
    </source>
</evidence>
<keyword evidence="2" id="KW-0238">DNA-binding</keyword>
<dbReference type="SUPFAM" id="SSF53822">
    <property type="entry name" value="Periplasmic binding protein-like I"/>
    <property type="match status" value="1"/>
</dbReference>
<dbReference type="InterPro" id="IPR028082">
    <property type="entry name" value="Peripla_BP_I"/>
</dbReference>
<evidence type="ECO:0000256" key="1">
    <source>
        <dbReference type="ARBA" id="ARBA00023015"/>
    </source>
</evidence>
<gene>
    <name evidence="5" type="primary">cytR_5</name>
    <name evidence="5" type="ORF">BBLFYP81_01780</name>
</gene>
<feature type="domain" description="Transcriptional regulator LacI/GalR-like sensor" evidence="4">
    <location>
        <begin position="62"/>
        <end position="243"/>
    </location>
</feature>
<dbReference type="PANTHER" id="PTHR30146:SF109">
    <property type="entry name" value="HTH-TYPE TRANSCRIPTIONAL REGULATOR GALS"/>
    <property type="match status" value="1"/>
</dbReference>
<name>A0A6N2U6R0_BIFBR</name>
<dbReference type="AlphaFoldDB" id="A0A6N2U6R0"/>
<dbReference type="CDD" id="cd06267">
    <property type="entry name" value="PBP1_LacI_sugar_binding-like"/>
    <property type="match status" value="1"/>
</dbReference>
<evidence type="ECO:0000256" key="3">
    <source>
        <dbReference type="ARBA" id="ARBA00023163"/>
    </source>
</evidence>
<accession>A0A6N2U6R0</accession>
<dbReference type="Gene3D" id="3.40.50.2300">
    <property type="match status" value="2"/>
</dbReference>